<evidence type="ECO:0000256" key="1">
    <source>
        <dbReference type="ARBA" id="ARBA00008857"/>
    </source>
</evidence>
<dbReference type="Pfam" id="PF13356">
    <property type="entry name" value="Arm-DNA-bind_3"/>
    <property type="match status" value="1"/>
</dbReference>
<keyword evidence="2" id="KW-0229">DNA integration</keyword>
<dbReference type="Pfam" id="PF22022">
    <property type="entry name" value="Phage_int_M"/>
    <property type="match status" value="1"/>
</dbReference>
<gene>
    <name evidence="6" type="ORF">FM996_00505</name>
</gene>
<dbReference type="GO" id="GO:0003677">
    <property type="term" value="F:DNA binding"/>
    <property type="evidence" value="ECO:0007669"/>
    <property type="project" value="UniProtKB-KW"/>
</dbReference>
<evidence type="ECO:0000256" key="3">
    <source>
        <dbReference type="ARBA" id="ARBA00023125"/>
    </source>
</evidence>
<dbReference type="EMBL" id="VJMF01000002">
    <property type="protein sequence ID" value="TRL38344.1"/>
    <property type="molecule type" value="Genomic_DNA"/>
</dbReference>
<evidence type="ECO:0000313" key="6">
    <source>
        <dbReference type="EMBL" id="TRL38344.1"/>
    </source>
</evidence>
<dbReference type="Gene3D" id="3.30.160.390">
    <property type="entry name" value="Integrase, DNA-binding domain"/>
    <property type="match status" value="1"/>
</dbReference>
<protein>
    <submittedName>
        <fullName evidence="6">Tyrosine-type recombinase/integrase</fullName>
    </submittedName>
</protein>
<dbReference type="InterPro" id="IPR011010">
    <property type="entry name" value="DNA_brk_join_enz"/>
</dbReference>
<dbReference type="PANTHER" id="PTHR30629:SF2">
    <property type="entry name" value="PROPHAGE INTEGRASE INTS-RELATED"/>
    <property type="match status" value="1"/>
</dbReference>
<name>A0A549T902_METSR</name>
<dbReference type="GO" id="GO:0006310">
    <property type="term" value="P:DNA recombination"/>
    <property type="evidence" value="ECO:0007669"/>
    <property type="project" value="UniProtKB-KW"/>
</dbReference>
<dbReference type="InterPro" id="IPR025166">
    <property type="entry name" value="Integrase_DNA_bind_dom"/>
</dbReference>
<dbReference type="Proteomes" id="UP000316781">
    <property type="component" value="Unassembled WGS sequence"/>
</dbReference>
<evidence type="ECO:0000256" key="4">
    <source>
        <dbReference type="ARBA" id="ARBA00023172"/>
    </source>
</evidence>
<dbReference type="AlphaFoldDB" id="A0A549T902"/>
<dbReference type="PROSITE" id="PS51898">
    <property type="entry name" value="TYR_RECOMBINASE"/>
    <property type="match status" value="1"/>
</dbReference>
<dbReference type="Gene3D" id="1.10.150.130">
    <property type="match status" value="1"/>
</dbReference>
<dbReference type="InterPro" id="IPR050808">
    <property type="entry name" value="Phage_Integrase"/>
</dbReference>
<evidence type="ECO:0000313" key="7">
    <source>
        <dbReference type="Proteomes" id="UP000316781"/>
    </source>
</evidence>
<dbReference type="PANTHER" id="PTHR30629">
    <property type="entry name" value="PROPHAGE INTEGRASE"/>
    <property type="match status" value="1"/>
</dbReference>
<keyword evidence="3" id="KW-0238">DNA-binding</keyword>
<dbReference type="InterPro" id="IPR013762">
    <property type="entry name" value="Integrase-like_cat_sf"/>
</dbReference>
<feature type="domain" description="Tyr recombinase" evidence="5">
    <location>
        <begin position="201"/>
        <end position="386"/>
    </location>
</feature>
<dbReference type="InterPro" id="IPR038488">
    <property type="entry name" value="Integrase_DNA-bd_sf"/>
</dbReference>
<dbReference type="RefSeq" id="WP_142861357.1">
    <property type="nucleotide sequence ID" value="NZ_VJMF01000002.1"/>
</dbReference>
<evidence type="ECO:0000256" key="2">
    <source>
        <dbReference type="ARBA" id="ARBA00022908"/>
    </source>
</evidence>
<evidence type="ECO:0000259" key="5">
    <source>
        <dbReference type="PROSITE" id="PS51898"/>
    </source>
</evidence>
<comment type="caution">
    <text evidence="6">The sequence shown here is derived from an EMBL/GenBank/DDBJ whole genome shotgun (WGS) entry which is preliminary data.</text>
</comment>
<reference evidence="6 7" key="1">
    <citation type="submission" date="2019-07" db="EMBL/GenBank/DDBJ databases">
        <title>Ln-dependent methylotrophs.</title>
        <authorList>
            <person name="Tani A."/>
        </authorList>
    </citation>
    <scope>NUCLEOTIDE SEQUENCE [LARGE SCALE GENOMIC DNA]</scope>
    <source>
        <strain evidence="6 7">SM89A</strain>
    </source>
</reference>
<dbReference type="InterPro" id="IPR002104">
    <property type="entry name" value="Integrase_catalytic"/>
</dbReference>
<keyword evidence="4" id="KW-0233">DNA recombination</keyword>
<organism evidence="6 7">
    <name type="scientific">Methylosinus sporium</name>
    <dbReference type="NCBI Taxonomy" id="428"/>
    <lineage>
        <taxon>Bacteria</taxon>
        <taxon>Pseudomonadati</taxon>
        <taxon>Pseudomonadota</taxon>
        <taxon>Alphaproteobacteria</taxon>
        <taxon>Hyphomicrobiales</taxon>
        <taxon>Methylocystaceae</taxon>
        <taxon>Methylosinus</taxon>
    </lineage>
</organism>
<dbReference type="CDD" id="cd00801">
    <property type="entry name" value="INT_P4_C"/>
    <property type="match status" value="1"/>
</dbReference>
<dbReference type="InterPro" id="IPR053876">
    <property type="entry name" value="Phage_int_M"/>
</dbReference>
<dbReference type="SUPFAM" id="SSF56349">
    <property type="entry name" value="DNA breaking-rejoining enzymes"/>
    <property type="match status" value="1"/>
</dbReference>
<dbReference type="GO" id="GO:0015074">
    <property type="term" value="P:DNA integration"/>
    <property type="evidence" value="ECO:0007669"/>
    <property type="project" value="UniProtKB-KW"/>
</dbReference>
<dbReference type="Gene3D" id="1.10.443.10">
    <property type="entry name" value="Intergrase catalytic core"/>
    <property type="match status" value="1"/>
</dbReference>
<dbReference type="InterPro" id="IPR010998">
    <property type="entry name" value="Integrase_recombinase_N"/>
</dbReference>
<comment type="similarity">
    <text evidence="1">Belongs to the 'phage' integrase family.</text>
</comment>
<dbReference type="Pfam" id="PF00589">
    <property type="entry name" value="Phage_integrase"/>
    <property type="match status" value="1"/>
</dbReference>
<accession>A0A549T902</accession>
<sequence>MPLSDALARAAKPKDGKLTKFSDGYGLQLWAHPNGVRSWHVAYRFEGRQRSVTLGDYPSLSLKEARERAHDIRRRVAGGEDPSPRAAAKAVAAAQIVTFGSVKSGWLAKLEREGKADATLEKAKWLVGLIASLDSRPIAEIKAPEIMDLLKPIEEAGQLETATRLRSTLSRIFRYGAALGAVEHDPAALLRGALAAPKPVHRAAILDPKAFGALLRAIEAYEGRGSQVREALQLLALTAARPGELRLAQWEGEFDLDAGVWTVPASRMKMREPHRAPLARQAVEILRRLKKQDGLARPASPFLFPSPRPGRPLSENAFNVALRAMGFGKEDISAHGFRSTFSTMANESGLFAFDAVERALAHQDGSEVRRAYHCADYFEERRRLMQWWADKVDAMRESRPSNDESEATACAMRLTPNLE</sequence>
<proteinExistence type="inferred from homology"/>